<evidence type="ECO:0000313" key="3">
    <source>
        <dbReference type="EMBL" id="VDK77395.1"/>
    </source>
</evidence>
<dbReference type="OrthoDB" id="5861448at2759"/>
<accession>A0A3P6T978</accession>
<proteinExistence type="predicted"/>
<keyword evidence="2" id="KW-0472">Membrane</keyword>
<feature type="transmembrane region" description="Helical" evidence="2">
    <location>
        <begin position="27"/>
        <end position="46"/>
    </location>
</feature>
<organism evidence="3 4">
    <name type="scientific">Litomosoides sigmodontis</name>
    <name type="common">Filarial nematode worm</name>
    <dbReference type="NCBI Taxonomy" id="42156"/>
    <lineage>
        <taxon>Eukaryota</taxon>
        <taxon>Metazoa</taxon>
        <taxon>Ecdysozoa</taxon>
        <taxon>Nematoda</taxon>
        <taxon>Chromadorea</taxon>
        <taxon>Rhabditida</taxon>
        <taxon>Spirurina</taxon>
        <taxon>Spiruromorpha</taxon>
        <taxon>Filarioidea</taxon>
        <taxon>Onchocercidae</taxon>
        <taxon>Litomosoides</taxon>
    </lineage>
</organism>
<gene>
    <name evidence="3" type="ORF">NLS_LOCUS3654</name>
</gene>
<sequence>MLEDVISILYNFQKMTINWYYEVVERLLHGVAVLLISLIVSTLISCKYNRKQKDPKFIDENDPHAKTLYNIKTDVAFPKRVLKDKLQNPRTDVTATSWSYEYESNMPPSLSLSSSPTLLNTKKHLKSKSYDKQEPGLQDPQNLLSKKMPLGLQNNA</sequence>
<dbReference type="Proteomes" id="UP000277928">
    <property type="component" value="Unassembled WGS sequence"/>
</dbReference>
<evidence type="ECO:0000313" key="4">
    <source>
        <dbReference type="Proteomes" id="UP000277928"/>
    </source>
</evidence>
<dbReference type="OMA" id="YESNMPP"/>
<feature type="region of interest" description="Disordered" evidence="1">
    <location>
        <begin position="123"/>
        <end position="156"/>
    </location>
</feature>
<dbReference type="STRING" id="42156.A0A3P6T978"/>
<reference evidence="3 4" key="1">
    <citation type="submission" date="2018-08" db="EMBL/GenBank/DDBJ databases">
        <authorList>
            <person name="Laetsch R D."/>
            <person name="Stevens L."/>
            <person name="Kumar S."/>
            <person name="Blaxter L. M."/>
        </authorList>
    </citation>
    <scope>NUCLEOTIDE SEQUENCE [LARGE SCALE GENOMIC DNA]</scope>
</reference>
<name>A0A3P6T978_LITSI</name>
<keyword evidence="4" id="KW-1185">Reference proteome</keyword>
<protein>
    <submittedName>
        <fullName evidence="3">Uncharacterized protein</fullName>
    </submittedName>
</protein>
<evidence type="ECO:0000256" key="1">
    <source>
        <dbReference type="SAM" id="MobiDB-lite"/>
    </source>
</evidence>
<dbReference type="AlphaFoldDB" id="A0A3P6T978"/>
<keyword evidence="2" id="KW-0812">Transmembrane</keyword>
<dbReference type="EMBL" id="UYRX01000204">
    <property type="protein sequence ID" value="VDK77395.1"/>
    <property type="molecule type" value="Genomic_DNA"/>
</dbReference>
<keyword evidence="2" id="KW-1133">Transmembrane helix</keyword>
<evidence type="ECO:0000256" key="2">
    <source>
        <dbReference type="SAM" id="Phobius"/>
    </source>
</evidence>